<name>A0A250JRF4_9BACT</name>
<evidence type="ECO:0000313" key="3">
    <source>
        <dbReference type="Proteomes" id="UP000217343"/>
    </source>
</evidence>
<evidence type="ECO:0000256" key="1">
    <source>
        <dbReference type="SAM" id="Phobius"/>
    </source>
</evidence>
<feature type="transmembrane region" description="Helical" evidence="1">
    <location>
        <begin position="121"/>
        <end position="140"/>
    </location>
</feature>
<keyword evidence="3" id="KW-1185">Reference proteome</keyword>
<accession>A0A250JRF4</accession>
<dbReference type="RefSeq" id="WP_095957680.1">
    <property type="nucleotide sequence ID" value="NZ_CP022203.1"/>
</dbReference>
<dbReference type="EMBL" id="CP022203">
    <property type="protein sequence ID" value="ATB46067.1"/>
    <property type="molecule type" value="Genomic_DNA"/>
</dbReference>
<keyword evidence="1" id="KW-0472">Membrane</keyword>
<keyword evidence="1" id="KW-0812">Transmembrane</keyword>
<proteinExistence type="predicted"/>
<dbReference type="AlphaFoldDB" id="A0A250JRF4"/>
<gene>
    <name evidence="2" type="ORF">MYMAC_001659</name>
</gene>
<protein>
    <submittedName>
        <fullName evidence="2">Uncharacterized protein</fullName>
    </submittedName>
</protein>
<sequence length="166" mass="18378">MAIIALEKVLTFGPLYTLTGGWECMFQRYALADVLICIAQPLAVSLYGRSGPKALWTGIITSEFIRYVPTMVLLAWLATSPPPDFEMGPLHRSAYFWWTLRAIVSSAAIIWLCMKRERPGWRMLVISGLASVALLGLLSHRDNSGIDSPLPWNGKGVMPVAVMRSP</sequence>
<keyword evidence="1" id="KW-1133">Transmembrane helix</keyword>
<evidence type="ECO:0000313" key="2">
    <source>
        <dbReference type="EMBL" id="ATB46067.1"/>
    </source>
</evidence>
<dbReference type="Proteomes" id="UP000217343">
    <property type="component" value="Chromosome"/>
</dbReference>
<dbReference type="KEGG" id="mmas:MYMAC_001659"/>
<feature type="transmembrane region" description="Helical" evidence="1">
    <location>
        <begin position="54"/>
        <end position="75"/>
    </location>
</feature>
<reference evidence="2 3" key="1">
    <citation type="submission" date="2017-06" db="EMBL/GenBank/DDBJ databases">
        <title>Sequencing and comparative analysis of myxobacterial genomes.</title>
        <authorList>
            <person name="Rupp O."/>
            <person name="Goesmann A."/>
            <person name="Sogaard-Andersen L."/>
        </authorList>
    </citation>
    <scope>NUCLEOTIDE SEQUENCE [LARGE SCALE GENOMIC DNA]</scope>
    <source>
        <strain evidence="2 3">DSM 14697</strain>
    </source>
</reference>
<organism evidence="2 3">
    <name type="scientific">Corallococcus macrosporus DSM 14697</name>
    <dbReference type="NCBI Taxonomy" id="1189310"/>
    <lineage>
        <taxon>Bacteria</taxon>
        <taxon>Pseudomonadati</taxon>
        <taxon>Myxococcota</taxon>
        <taxon>Myxococcia</taxon>
        <taxon>Myxococcales</taxon>
        <taxon>Cystobacterineae</taxon>
        <taxon>Myxococcaceae</taxon>
        <taxon>Corallococcus</taxon>
    </lineage>
</organism>
<feature type="transmembrane region" description="Helical" evidence="1">
    <location>
        <begin position="95"/>
        <end position="114"/>
    </location>
</feature>